<dbReference type="PANTHER" id="PTHR32552">
    <property type="entry name" value="FERRICHROME IRON RECEPTOR-RELATED"/>
    <property type="match status" value="1"/>
</dbReference>
<keyword evidence="13 14" id="KW-0998">Cell outer membrane</keyword>
<feature type="domain" description="Secretin/TonB short N-terminal" evidence="18">
    <location>
        <begin position="43"/>
        <end position="93"/>
    </location>
</feature>
<accession>A0A1A9KLY4</accession>
<keyword evidence="3 14" id="KW-0813">Transport</keyword>
<dbReference type="PROSITE" id="PS52016">
    <property type="entry name" value="TONB_DEPENDENT_REC_3"/>
    <property type="match status" value="1"/>
</dbReference>
<dbReference type="InterPro" id="IPR000531">
    <property type="entry name" value="Beta-barrel_TonB"/>
</dbReference>
<dbReference type="InterPro" id="IPR039426">
    <property type="entry name" value="TonB-dep_rcpt-like"/>
</dbReference>
<dbReference type="EMBL" id="CP015878">
    <property type="protein sequence ID" value="ANI18489.1"/>
    <property type="molecule type" value="Genomic_DNA"/>
</dbReference>
<dbReference type="Gene3D" id="2.40.170.20">
    <property type="entry name" value="TonB-dependent receptor, beta-barrel domain"/>
    <property type="match status" value="1"/>
</dbReference>
<dbReference type="CDD" id="cd01347">
    <property type="entry name" value="ligand_gated_channel"/>
    <property type="match status" value="1"/>
</dbReference>
<keyword evidence="4 14" id="KW-1134">Transmembrane beta strand</keyword>
<dbReference type="Proteomes" id="UP000077748">
    <property type="component" value="Chromosome"/>
</dbReference>
<dbReference type="Gene3D" id="3.55.50.30">
    <property type="match status" value="1"/>
</dbReference>
<evidence type="ECO:0000256" key="7">
    <source>
        <dbReference type="ARBA" id="ARBA00022729"/>
    </source>
</evidence>
<evidence type="ECO:0000256" key="6">
    <source>
        <dbReference type="ARBA" id="ARBA00022692"/>
    </source>
</evidence>
<evidence type="ECO:0000259" key="18">
    <source>
        <dbReference type="SMART" id="SM00965"/>
    </source>
</evidence>
<keyword evidence="11 14" id="KW-0472">Membrane</keyword>
<feature type="signal peptide" evidence="17">
    <location>
        <begin position="1"/>
        <end position="18"/>
    </location>
</feature>
<keyword evidence="6 14" id="KW-0812">Transmembrane</keyword>
<dbReference type="InterPro" id="IPR012910">
    <property type="entry name" value="Plug_dom"/>
</dbReference>
<evidence type="ECO:0000256" key="4">
    <source>
        <dbReference type="ARBA" id="ARBA00022452"/>
    </source>
</evidence>
<keyword evidence="7 17" id="KW-0732">Signal</keyword>
<evidence type="ECO:0000256" key="17">
    <source>
        <dbReference type="SAM" id="SignalP"/>
    </source>
</evidence>
<evidence type="ECO:0000256" key="13">
    <source>
        <dbReference type="ARBA" id="ARBA00023237"/>
    </source>
</evidence>
<evidence type="ECO:0000256" key="11">
    <source>
        <dbReference type="ARBA" id="ARBA00023136"/>
    </source>
</evidence>
<evidence type="ECO:0000256" key="16">
    <source>
        <dbReference type="RuleBase" id="RU003357"/>
    </source>
</evidence>
<evidence type="ECO:0000256" key="9">
    <source>
        <dbReference type="ARBA" id="ARBA00023065"/>
    </source>
</evidence>
<dbReference type="NCBIfam" id="TIGR01783">
    <property type="entry name" value="TonB-siderophor"/>
    <property type="match status" value="1"/>
</dbReference>
<keyword evidence="8" id="KW-0408">Iron</keyword>
<dbReference type="InterPro" id="IPR037066">
    <property type="entry name" value="Plug_dom_sf"/>
</dbReference>
<dbReference type="InterPro" id="IPR036942">
    <property type="entry name" value="Beta-barrel_TonB_sf"/>
</dbReference>
<comment type="subcellular location">
    <subcellularLocation>
        <location evidence="1 14">Cell outer membrane</location>
        <topology evidence="1 14">Multi-pass membrane protein</topology>
    </subcellularLocation>
</comment>
<dbReference type="PANTHER" id="PTHR32552:SF74">
    <property type="entry name" value="HYDROXAMATE SIDEROPHORE RECEPTOR FHUE"/>
    <property type="match status" value="1"/>
</dbReference>
<keyword evidence="9" id="KW-0406">Ion transport</keyword>
<keyword evidence="10 16" id="KW-0798">TonB box</keyword>
<dbReference type="InterPro" id="IPR010105">
    <property type="entry name" value="TonB_sidphr_rcpt"/>
</dbReference>
<feature type="chain" id="PRO_5008391898" evidence="17">
    <location>
        <begin position="19"/>
        <end position="795"/>
    </location>
</feature>
<evidence type="ECO:0000256" key="3">
    <source>
        <dbReference type="ARBA" id="ARBA00022448"/>
    </source>
</evidence>
<dbReference type="GO" id="GO:0015344">
    <property type="term" value="F:siderophore uptake transmembrane transporter activity"/>
    <property type="evidence" value="ECO:0007669"/>
    <property type="project" value="TreeGrafter"/>
</dbReference>
<reference evidence="19 20" key="1">
    <citation type="submission" date="2016-05" db="EMBL/GenBank/DDBJ databases">
        <title>Genome Sequence of Pseudomonas citronellolis Strain SJTE-3, an Estrogens and Persistent Organic Pollutants degradation strain.</title>
        <authorList>
            <person name="Liang R."/>
        </authorList>
    </citation>
    <scope>NUCLEOTIDE SEQUENCE [LARGE SCALE GENOMIC DNA]</scope>
    <source>
        <strain evidence="19 20">SJTE-3</strain>
    </source>
</reference>
<feature type="short sequence motif" description="TonB C-terminal box" evidence="15">
    <location>
        <begin position="778"/>
        <end position="795"/>
    </location>
</feature>
<evidence type="ECO:0000256" key="10">
    <source>
        <dbReference type="ARBA" id="ARBA00023077"/>
    </source>
</evidence>
<evidence type="ECO:0000256" key="12">
    <source>
        <dbReference type="ARBA" id="ARBA00023170"/>
    </source>
</evidence>
<evidence type="ECO:0000256" key="5">
    <source>
        <dbReference type="ARBA" id="ARBA00022496"/>
    </source>
</evidence>
<keyword evidence="5" id="KW-0410">Iron transport</keyword>
<dbReference type="Pfam" id="PF00593">
    <property type="entry name" value="TonB_dep_Rec_b-barrel"/>
    <property type="match status" value="1"/>
</dbReference>
<evidence type="ECO:0000256" key="8">
    <source>
        <dbReference type="ARBA" id="ARBA00023004"/>
    </source>
</evidence>
<protein>
    <submittedName>
        <fullName evidence="19">Ligand-gated channel</fullName>
    </submittedName>
</protein>
<dbReference type="Pfam" id="PF07715">
    <property type="entry name" value="Plug"/>
    <property type="match status" value="1"/>
</dbReference>
<dbReference type="PROSITE" id="PS01156">
    <property type="entry name" value="TONB_DEPENDENT_REC_2"/>
    <property type="match status" value="1"/>
</dbReference>
<evidence type="ECO:0000256" key="1">
    <source>
        <dbReference type="ARBA" id="ARBA00004571"/>
    </source>
</evidence>
<evidence type="ECO:0000313" key="19">
    <source>
        <dbReference type="EMBL" id="ANI18489.1"/>
    </source>
</evidence>
<evidence type="ECO:0000256" key="14">
    <source>
        <dbReference type="PROSITE-ProRule" id="PRU01360"/>
    </source>
</evidence>
<dbReference type="GO" id="GO:0038023">
    <property type="term" value="F:signaling receptor activity"/>
    <property type="evidence" value="ECO:0007669"/>
    <property type="project" value="InterPro"/>
</dbReference>
<dbReference type="AlphaFoldDB" id="A0A1A9KLY4"/>
<dbReference type="GO" id="GO:0009279">
    <property type="term" value="C:cell outer membrane"/>
    <property type="evidence" value="ECO:0007669"/>
    <property type="project" value="UniProtKB-SubCell"/>
</dbReference>
<dbReference type="Gene3D" id="2.170.130.10">
    <property type="entry name" value="TonB-dependent receptor, plug domain"/>
    <property type="match status" value="1"/>
</dbReference>
<name>A0A1A9KLY4_9PSED</name>
<evidence type="ECO:0000256" key="2">
    <source>
        <dbReference type="ARBA" id="ARBA00009810"/>
    </source>
</evidence>
<dbReference type="InterPro" id="IPR010917">
    <property type="entry name" value="TonB_rcpt_CS"/>
</dbReference>
<dbReference type="FunFam" id="2.170.130.10:FF:000010">
    <property type="entry name" value="Ferripyoverdine receptor"/>
    <property type="match status" value="1"/>
</dbReference>
<dbReference type="Pfam" id="PF07660">
    <property type="entry name" value="STN"/>
    <property type="match status" value="1"/>
</dbReference>
<comment type="similarity">
    <text evidence="2 14 16">Belongs to the TonB-dependent receptor family.</text>
</comment>
<proteinExistence type="inferred from homology"/>
<sequence length="795" mass="87503">MLPGALLAALLSAGVAHAEPVKLDIPAQSLASALREFGKQAGLEVLYSPDVVKGVKSRGVSGSLEPEEALDTLLQGSGISYHREGNTITLSAVTSDLLQMGAVTIEGRGLGATTDGTGSYTTGLVSSITKLPLTPRETPQTVTVMSRQQMDDFGLNSIDDVMKHTPGVTVQKLDSERSAYWARGSQITNFQYDGIPSYLDTAYADGKTLSDMAIYDRIEVIKGATGLLTGSGQPGAALNLIRKRPTRSFAGHVSLGAGSWDNYRGELDVGGPLTDEGNIRGRFVTAYQDKNSYMDRYEQKNSTYYGILEADLTPSTLFSIGMDYQDTTPTASNWAGVPLFYSDGSKTDFPRSFNPGANWSSWEQYNRTVFATLEHTLENNWTLKLHLNHQESGYHAPLGSAGGGYPDPVTGEGGILFHGKYTGDTRRDSVDMYASGPFELFGREHEAVFGYNASRSVTKGNGYWDYPTPYDPSIPNIFTWNGKFPEPDWGSKANLKNYSQLHQSGYYGTVRLKPTDDLALIAGARVADYHDSAEQISDSQYGYYVTPQSTRKSGVVVPYLGAVYDLNDNYSVYASYTGIFQPQQLRDINDKPLEPEEGKSYELGVKGEFYDGLLNASFAVFESQQDNLAVETSDVTPSGGIAYESVDGTKTRGFEAEVSGELLPGWQLQAGYTHAVSRDKDGHRIRTLNPDQLFRLYTTYQLPGELNQFTVGGGASYQSKIWTNVSDQNYETVKYTQGSYWLVDLMTRYQVTDNLSATLNLNNVFDKKYFSNIGFYNTGYYGEPRNLMLTTRWDF</sequence>
<evidence type="ECO:0000256" key="15">
    <source>
        <dbReference type="PROSITE-ProRule" id="PRU10144"/>
    </source>
</evidence>
<organism evidence="19 20">
    <name type="scientific">Pseudomonas citronellolis</name>
    <dbReference type="NCBI Taxonomy" id="53408"/>
    <lineage>
        <taxon>Bacteria</taxon>
        <taxon>Pseudomonadati</taxon>
        <taxon>Pseudomonadota</taxon>
        <taxon>Gammaproteobacteria</taxon>
        <taxon>Pseudomonadales</taxon>
        <taxon>Pseudomonadaceae</taxon>
        <taxon>Pseudomonas</taxon>
    </lineage>
</organism>
<dbReference type="InterPro" id="IPR011662">
    <property type="entry name" value="Secretin/TonB_short_N"/>
</dbReference>
<dbReference type="SMART" id="SM00965">
    <property type="entry name" value="STN"/>
    <property type="match status" value="1"/>
</dbReference>
<keyword evidence="12" id="KW-0675">Receptor</keyword>
<dbReference type="GO" id="GO:0015891">
    <property type="term" value="P:siderophore transport"/>
    <property type="evidence" value="ECO:0007669"/>
    <property type="project" value="InterPro"/>
</dbReference>
<dbReference type="SUPFAM" id="SSF56935">
    <property type="entry name" value="Porins"/>
    <property type="match status" value="1"/>
</dbReference>
<gene>
    <name evidence="19" type="ORF">A9C11_15840</name>
</gene>
<evidence type="ECO:0000313" key="20">
    <source>
        <dbReference type="Proteomes" id="UP000077748"/>
    </source>
</evidence>